<sequence length="779" mass="85361">MKVNRQVVAIIAVVFSITLLITTINVKNVEAAPDKATLQSWLKTRGGIQYNPNSEANQTANLIMTSAIAKFPFTTTKDYIVAQAFRNVGGWTDETFHNLIKGTTQNSTIPASVSRWTGVFLNDFSGITAGSGKAVVTDLLNFNIDSSYLSNGTSASTGYTMFPQEALQQSKLIGALNPASDIEFQASGGFSQDATKISAFRTALLQKKFETQDIWAPDIPGKTGTTGLYKITSKETGFPSYFLYMNEFVQSIGGTMVEVSNFNGLPGFTTDKDAYRGFTTYQMTPFPTFLKATAVTDYNLDGKKTAGFKITYQVYGYSGRYVKVKVGTKKSASDLTLNPLNSEQAIIGGAKWIQPSGFGMTQGRWNPGENSKYNGEVFVSNEQILRLAGTAKEKVSLSLDDGYGRMDYLDFDISKIITPPPSSSPTPTPSPKPSPTPTPPPVKNIVTPPIQFKNIGVYDTTVYWTANKESNFSHYTLKCSPKYNTNYKGSIATFQLNGLAPETKYTCKLEAFDSSGSSGGITTGSFKTKEEVGPSGDGYWKDRGIIRQVNNVKQSQNSIPTTGIDLSKYAKDQVKSNANRYSPFFGEKIGVWAKPDTRQVTHYWEFSYQRSVYDSCKYWNNKTGCSGGYTTVTDTATDSCTINYAAVGPNGWTDITTNPMGKTLKATAGWNNDTVILKVTTVSTATCRGSDSRNPSPVKFKYYIPTEYESSSQQLLLDKGYSAVKNIILDEYKDLRITVWSDLYTLSSKDGKTLSGENSKTPINFKQMWSAYSVLGAGN</sequence>
<proteinExistence type="predicted"/>
<dbReference type="AlphaFoldDB" id="A0A1R0Y9I2"/>
<dbReference type="SUPFAM" id="SSF49265">
    <property type="entry name" value="Fibronectin type III"/>
    <property type="match status" value="1"/>
</dbReference>
<dbReference type="RefSeq" id="WP_076116299.1">
    <property type="nucleotide sequence ID" value="NZ_MPTC01000001.1"/>
</dbReference>
<dbReference type="InterPro" id="IPR013783">
    <property type="entry name" value="Ig-like_fold"/>
</dbReference>
<protein>
    <recommendedName>
        <fullName evidence="2">Fibronectin type-III domain-containing protein</fullName>
    </recommendedName>
</protein>
<dbReference type="Pfam" id="PF00041">
    <property type="entry name" value="fn3"/>
    <property type="match status" value="1"/>
</dbReference>
<feature type="domain" description="Fibronectin type-III" evidence="2">
    <location>
        <begin position="450"/>
        <end position="517"/>
    </location>
</feature>
<dbReference type="Proteomes" id="UP000187439">
    <property type="component" value="Unassembled WGS sequence"/>
</dbReference>
<feature type="region of interest" description="Disordered" evidence="1">
    <location>
        <begin position="418"/>
        <end position="446"/>
    </location>
</feature>
<reference evidence="3 4" key="1">
    <citation type="submission" date="2016-10" db="EMBL/GenBank/DDBJ databases">
        <title>Paenibacillus species isolates.</title>
        <authorList>
            <person name="Beno S.M."/>
        </authorList>
    </citation>
    <scope>NUCLEOTIDE SEQUENCE [LARGE SCALE GENOMIC DNA]</scope>
    <source>
        <strain evidence="3 4">FSL H7-0710</strain>
    </source>
</reference>
<dbReference type="EMBL" id="MPTC01000001">
    <property type="protein sequence ID" value="OMD44032.1"/>
    <property type="molecule type" value="Genomic_DNA"/>
</dbReference>
<comment type="caution">
    <text evidence="3">The sequence shown here is derived from an EMBL/GenBank/DDBJ whole genome shotgun (WGS) entry which is preliminary data.</text>
</comment>
<feature type="compositionally biased region" description="Pro residues" evidence="1">
    <location>
        <begin position="418"/>
        <end position="442"/>
    </location>
</feature>
<dbReference type="Gene3D" id="2.60.40.10">
    <property type="entry name" value="Immunoglobulins"/>
    <property type="match status" value="1"/>
</dbReference>
<evidence type="ECO:0000259" key="2">
    <source>
        <dbReference type="Pfam" id="PF00041"/>
    </source>
</evidence>
<dbReference type="InterPro" id="IPR036116">
    <property type="entry name" value="FN3_sf"/>
</dbReference>
<dbReference type="InterPro" id="IPR003961">
    <property type="entry name" value="FN3_dom"/>
</dbReference>
<organism evidence="3 4">
    <name type="scientific">Paenibacillus odorifer</name>
    <dbReference type="NCBI Taxonomy" id="189426"/>
    <lineage>
        <taxon>Bacteria</taxon>
        <taxon>Bacillati</taxon>
        <taxon>Bacillota</taxon>
        <taxon>Bacilli</taxon>
        <taxon>Bacillales</taxon>
        <taxon>Paenibacillaceae</taxon>
        <taxon>Paenibacillus</taxon>
    </lineage>
</organism>
<gene>
    <name evidence="3" type="ORF">BSK52_00330</name>
</gene>
<name>A0A1R0Y9I2_9BACL</name>
<accession>A0A1R0Y9I2</accession>
<evidence type="ECO:0000313" key="4">
    <source>
        <dbReference type="Proteomes" id="UP000187439"/>
    </source>
</evidence>
<evidence type="ECO:0000313" key="3">
    <source>
        <dbReference type="EMBL" id="OMD44032.1"/>
    </source>
</evidence>
<evidence type="ECO:0000256" key="1">
    <source>
        <dbReference type="SAM" id="MobiDB-lite"/>
    </source>
</evidence>